<sequence>MERSAFDFSVFGDEEEEIDIGFALHLGITTAVLEFRAETIAYRDGYERLGENGVYVDKEHFKKLGFSESFHTASSHRSQRLNLSKSQRVAERFSSMYLRTNHRMRYADVVAAYIAAMSTASENCLPGSHHVHMGL</sequence>
<protein>
    <submittedName>
        <fullName evidence="1">Uncharacterized protein</fullName>
    </submittedName>
</protein>
<accession>A0A8H3J3R6</accession>
<dbReference type="Proteomes" id="UP000664521">
    <property type="component" value="Unassembled WGS sequence"/>
</dbReference>
<proteinExistence type="predicted"/>
<dbReference type="EMBL" id="CAJPDS010000142">
    <property type="protein sequence ID" value="CAF9939983.1"/>
    <property type="molecule type" value="Genomic_DNA"/>
</dbReference>
<evidence type="ECO:0000313" key="1">
    <source>
        <dbReference type="EMBL" id="CAF9939983.1"/>
    </source>
</evidence>
<evidence type="ECO:0000313" key="2">
    <source>
        <dbReference type="Proteomes" id="UP000664521"/>
    </source>
</evidence>
<dbReference type="AlphaFoldDB" id="A0A8H3J3R6"/>
<comment type="caution">
    <text evidence="1">The sequence shown here is derived from an EMBL/GenBank/DDBJ whole genome shotgun (WGS) entry which is preliminary data.</text>
</comment>
<dbReference type="OrthoDB" id="407146at2759"/>
<gene>
    <name evidence="1" type="ORF">HETSPECPRED_002123</name>
</gene>
<keyword evidence="2" id="KW-1185">Reference proteome</keyword>
<reference evidence="1" key="1">
    <citation type="submission" date="2021-03" db="EMBL/GenBank/DDBJ databases">
        <authorList>
            <person name="Tagirdzhanova G."/>
        </authorList>
    </citation>
    <scope>NUCLEOTIDE SEQUENCE</scope>
</reference>
<organism evidence="1 2">
    <name type="scientific">Heterodermia speciosa</name>
    <dbReference type="NCBI Taxonomy" id="116794"/>
    <lineage>
        <taxon>Eukaryota</taxon>
        <taxon>Fungi</taxon>
        <taxon>Dikarya</taxon>
        <taxon>Ascomycota</taxon>
        <taxon>Pezizomycotina</taxon>
        <taxon>Lecanoromycetes</taxon>
        <taxon>OSLEUM clade</taxon>
        <taxon>Lecanoromycetidae</taxon>
        <taxon>Caliciales</taxon>
        <taxon>Physciaceae</taxon>
        <taxon>Heterodermia</taxon>
    </lineage>
</organism>
<name>A0A8H3J3R6_9LECA</name>